<keyword evidence="2" id="KW-0472">Membrane</keyword>
<dbReference type="PANTHER" id="PTHR30135">
    <property type="entry name" value="UNCHARACTERIZED PROTEIN YVCK-RELATED"/>
    <property type="match status" value="1"/>
</dbReference>
<dbReference type="NCBIfam" id="TIGR01826">
    <property type="entry name" value="CofD_related"/>
    <property type="match status" value="1"/>
</dbReference>
<dbReference type="SUPFAM" id="SSF142338">
    <property type="entry name" value="CofD-like"/>
    <property type="match status" value="1"/>
</dbReference>
<name>A0AA35TXD9_GEOBA</name>
<evidence type="ECO:0000256" key="1">
    <source>
        <dbReference type="ARBA" id="ARBA00022490"/>
    </source>
</evidence>
<keyword evidence="1" id="KW-0963">Cytoplasm</keyword>
<reference evidence="3" key="1">
    <citation type="submission" date="2023-03" db="EMBL/GenBank/DDBJ databases">
        <authorList>
            <person name="Steffen K."/>
            <person name="Cardenas P."/>
        </authorList>
    </citation>
    <scope>NUCLEOTIDE SEQUENCE</scope>
</reference>
<sequence>MLPLFLEGVLLLGGGGLVIYLAMFGLYRSVGPLILDSATIDGIANTIYTRRSLSRGPRIVAIGGGTGLSVLLRGLKSYTDNLTAIVTVGDDGGSSGRLREELGVLPPGDFRNCLVAMSDAESLVTELFQYRFEQGDCLKGHSFGNLFIAAMTSVTESFDRALIESSRVLAVHGRIIPATMANLRLSVKLENGDVIHGESKVAGARGGIEQLMIDPPNAVAHTMAVEALQDAQLIVIGPGSLYTSILPNLMVTGIANAIAESSANKVYVANIATQQGETEGYSVIDHHNALTKHTFPDIVDHVIANENPQELGPNFFGTPVRYNGEQLKTARLHLEDLTDASHPVRHDSEKLARFIMEVYHKGNKPRSLVSLVMNLTTSLR</sequence>
<dbReference type="CDD" id="cd07187">
    <property type="entry name" value="YvcK_like"/>
    <property type="match status" value="1"/>
</dbReference>
<keyword evidence="2" id="KW-0812">Transmembrane</keyword>
<organism evidence="3 4">
    <name type="scientific">Geodia barretti</name>
    <name type="common">Barrett's horny sponge</name>
    <dbReference type="NCBI Taxonomy" id="519541"/>
    <lineage>
        <taxon>Eukaryota</taxon>
        <taxon>Metazoa</taxon>
        <taxon>Porifera</taxon>
        <taxon>Demospongiae</taxon>
        <taxon>Heteroscleromorpha</taxon>
        <taxon>Tetractinellida</taxon>
        <taxon>Astrophorina</taxon>
        <taxon>Geodiidae</taxon>
        <taxon>Geodia</taxon>
    </lineage>
</organism>
<dbReference type="Gene3D" id="3.40.50.10680">
    <property type="entry name" value="CofD-like domains"/>
    <property type="match status" value="1"/>
</dbReference>
<dbReference type="GO" id="GO:0043743">
    <property type="term" value="F:LPPG:FO 2-phospho-L-lactate transferase activity"/>
    <property type="evidence" value="ECO:0007669"/>
    <property type="project" value="InterPro"/>
</dbReference>
<dbReference type="EMBL" id="CASHTH010004210">
    <property type="protein sequence ID" value="CAI8054786.1"/>
    <property type="molecule type" value="Genomic_DNA"/>
</dbReference>
<dbReference type="Pfam" id="PF01933">
    <property type="entry name" value="CofD"/>
    <property type="match status" value="1"/>
</dbReference>
<dbReference type="HAMAP" id="MF_00973">
    <property type="entry name" value="Gluconeogen_factor"/>
    <property type="match status" value="1"/>
</dbReference>
<feature type="transmembrane region" description="Helical" evidence="2">
    <location>
        <begin position="6"/>
        <end position="27"/>
    </location>
</feature>
<dbReference type="Proteomes" id="UP001174909">
    <property type="component" value="Unassembled WGS sequence"/>
</dbReference>
<evidence type="ECO:0000313" key="4">
    <source>
        <dbReference type="Proteomes" id="UP001174909"/>
    </source>
</evidence>
<evidence type="ECO:0000256" key="2">
    <source>
        <dbReference type="SAM" id="Phobius"/>
    </source>
</evidence>
<evidence type="ECO:0000313" key="3">
    <source>
        <dbReference type="EMBL" id="CAI8054786.1"/>
    </source>
</evidence>
<dbReference type="PANTHER" id="PTHR30135:SF3">
    <property type="entry name" value="GLUCONEOGENESIS FACTOR-RELATED"/>
    <property type="match status" value="1"/>
</dbReference>
<dbReference type="InterPro" id="IPR038136">
    <property type="entry name" value="CofD-like_dom_sf"/>
</dbReference>
<dbReference type="AlphaFoldDB" id="A0AA35TXD9"/>
<dbReference type="InterPro" id="IPR002882">
    <property type="entry name" value="CofD"/>
</dbReference>
<keyword evidence="2" id="KW-1133">Transmembrane helix</keyword>
<accession>A0AA35TXD9</accession>
<gene>
    <name evidence="3" type="ORF">GBAR_LOCUS29875</name>
</gene>
<keyword evidence="4" id="KW-1185">Reference proteome</keyword>
<proteinExistence type="inferred from homology"/>
<dbReference type="InterPro" id="IPR010119">
    <property type="entry name" value="Gluconeogen_factor"/>
</dbReference>
<comment type="caution">
    <text evidence="3">The sequence shown here is derived from an EMBL/GenBank/DDBJ whole genome shotgun (WGS) entry which is preliminary data.</text>
</comment>
<protein>
    <submittedName>
        <fullName evidence="3">Gluconeogenesis factor</fullName>
    </submittedName>
</protein>